<protein>
    <submittedName>
        <fullName evidence="1">Uncharacterized protein</fullName>
    </submittedName>
</protein>
<name>A0A6J5H0F0_9BURK</name>
<keyword evidence="2" id="KW-1185">Reference proteome</keyword>
<dbReference type="EMBL" id="CADIKI010000023">
    <property type="protein sequence ID" value="CAB3806790.1"/>
    <property type="molecule type" value="Genomic_DNA"/>
</dbReference>
<proteinExistence type="predicted"/>
<reference evidence="1 2" key="1">
    <citation type="submission" date="2020-04" db="EMBL/GenBank/DDBJ databases">
        <authorList>
            <person name="De Canck E."/>
        </authorList>
    </citation>
    <scope>NUCLEOTIDE SEQUENCE [LARGE SCALE GENOMIC DNA]</scope>
    <source>
        <strain evidence="1 2">LMG 27177</strain>
    </source>
</reference>
<dbReference type="AlphaFoldDB" id="A0A6J5H0F0"/>
<sequence length="89" mass="10642">MLSYWHKNNFCVSTLFFEWRLYLTGHMGQQRPSLVVAPFSIYAEISRRKTFLFKIQPPHKCDRRDIPWLNICLHPMQSKFAESIDHSCP</sequence>
<evidence type="ECO:0000313" key="1">
    <source>
        <dbReference type="EMBL" id="CAB3806790.1"/>
    </source>
</evidence>
<accession>A0A6J5H0F0</accession>
<gene>
    <name evidence="1" type="ORF">LMG27177_06183</name>
</gene>
<organism evidence="1 2">
    <name type="scientific">Paraburkholderia fynbosensis</name>
    <dbReference type="NCBI Taxonomy" id="1200993"/>
    <lineage>
        <taxon>Bacteria</taxon>
        <taxon>Pseudomonadati</taxon>
        <taxon>Pseudomonadota</taxon>
        <taxon>Betaproteobacteria</taxon>
        <taxon>Burkholderiales</taxon>
        <taxon>Burkholderiaceae</taxon>
        <taxon>Paraburkholderia</taxon>
    </lineage>
</organism>
<evidence type="ECO:0000313" key="2">
    <source>
        <dbReference type="Proteomes" id="UP000494252"/>
    </source>
</evidence>
<dbReference type="Proteomes" id="UP000494252">
    <property type="component" value="Unassembled WGS sequence"/>
</dbReference>